<name>A0A9N8PM12_9PEZI</name>
<dbReference type="Gene3D" id="6.20.120.20">
    <property type="match status" value="1"/>
</dbReference>
<organism evidence="1 2">
    <name type="scientific">Aureobasidium mustum</name>
    <dbReference type="NCBI Taxonomy" id="2773714"/>
    <lineage>
        <taxon>Eukaryota</taxon>
        <taxon>Fungi</taxon>
        <taxon>Dikarya</taxon>
        <taxon>Ascomycota</taxon>
        <taxon>Pezizomycotina</taxon>
        <taxon>Dothideomycetes</taxon>
        <taxon>Dothideomycetidae</taxon>
        <taxon>Dothideales</taxon>
        <taxon>Saccotheciaceae</taxon>
        <taxon>Aureobasidium</taxon>
    </lineage>
</organism>
<dbReference type="EMBL" id="CAIJEO010000011">
    <property type="protein sequence ID" value="CAD0100262.1"/>
    <property type="molecule type" value="Genomic_DNA"/>
</dbReference>
<dbReference type="Proteomes" id="UP000714618">
    <property type="component" value="Unassembled WGS sequence"/>
</dbReference>
<sequence>MVAGQVGDQKTDATRWRLRDVGGEQTWHYLSEEQAKEWPQSTADKYFLGLPTVCGHQLQEDRI</sequence>
<gene>
    <name evidence="1" type="ORF">AWRI4233_LOCUS9087</name>
</gene>
<comment type="caution">
    <text evidence="1">The sequence shown here is derived from an EMBL/GenBank/DDBJ whole genome shotgun (WGS) entry which is preliminary data.</text>
</comment>
<evidence type="ECO:0000313" key="1">
    <source>
        <dbReference type="EMBL" id="CAD0100262.1"/>
    </source>
</evidence>
<keyword evidence="2" id="KW-1185">Reference proteome</keyword>
<dbReference type="OrthoDB" id="21502at2759"/>
<reference evidence="1" key="1">
    <citation type="submission" date="2020-06" db="EMBL/GenBank/DDBJ databases">
        <authorList>
            <person name="Onetto C."/>
        </authorList>
    </citation>
    <scope>NUCLEOTIDE SEQUENCE</scope>
</reference>
<dbReference type="AlphaFoldDB" id="A0A9N8PM12"/>
<proteinExistence type="predicted"/>
<protein>
    <submittedName>
        <fullName evidence="1">Uncharacterized protein</fullName>
    </submittedName>
</protein>
<evidence type="ECO:0000313" key="2">
    <source>
        <dbReference type="Proteomes" id="UP000714618"/>
    </source>
</evidence>
<accession>A0A9N8PM12</accession>